<dbReference type="Gene3D" id="1.10.10.60">
    <property type="entry name" value="Homeodomain-like"/>
    <property type="match status" value="1"/>
</dbReference>
<dbReference type="InterPro" id="IPR036271">
    <property type="entry name" value="Tet_transcr_reg_TetR-rel_C_sf"/>
</dbReference>
<evidence type="ECO:0000256" key="2">
    <source>
        <dbReference type="ARBA" id="ARBA00023125"/>
    </source>
</evidence>
<name>A0A4R5WW22_9MYCO</name>
<dbReference type="EMBL" id="JAUFSA010000001">
    <property type="protein sequence ID" value="MDP7734108.1"/>
    <property type="molecule type" value="Genomic_DNA"/>
</dbReference>
<evidence type="ECO:0000313" key="6">
    <source>
        <dbReference type="EMBL" id="MDP7734108.1"/>
    </source>
</evidence>
<evidence type="ECO:0000256" key="1">
    <source>
        <dbReference type="ARBA" id="ARBA00023015"/>
    </source>
</evidence>
<feature type="domain" description="HTH tetR-type" evidence="5">
    <location>
        <begin position="24"/>
        <end position="84"/>
    </location>
</feature>
<feature type="DNA-binding region" description="H-T-H motif" evidence="4">
    <location>
        <begin position="47"/>
        <end position="66"/>
    </location>
</feature>
<dbReference type="Proteomes" id="UP001229081">
    <property type="component" value="Unassembled WGS sequence"/>
</dbReference>
<dbReference type="PANTHER" id="PTHR30055:SF234">
    <property type="entry name" value="HTH-TYPE TRANSCRIPTIONAL REGULATOR BETI"/>
    <property type="match status" value="1"/>
</dbReference>
<dbReference type="InterPro" id="IPR050109">
    <property type="entry name" value="HTH-type_TetR-like_transc_reg"/>
</dbReference>
<evidence type="ECO:0000259" key="5">
    <source>
        <dbReference type="PROSITE" id="PS50977"/>
    </source>
</evidence>
<sequence length="216" mass="23940">MSQQSLSKGGTRAYRSELRQRQAEQTRARVLAAAAELFAEHGYARTTLAKIGEAAGVSAETVQIHGPKAALFIAAVEYAAFGLPAEENVLNLDAGRRIVASQDRQEALDHIVEAQTEVHLRTARIAPALLGAATYDPEVDRYLKGLTASINGQIRRILTVARDRGWLREDLPFDEIVETTAVIGSIETYLRVTGDGWTTDRYRSWCRRMLAENVFR</sequence>
<reference evidence="6" key="1">
    <citation type="submission" date="2023-06" db="EMBL/GenBank/DDBJ databases">
        <title>Identification of two novel mycobacterium reveal diversities and complexities of Mycobacterium gordonae clade.</title>
        <authorList>
            <person name="Matsumoto Y."/>
            <person name="Nakamura S."/>
            <person name="Motooka D."/>
            <person name="Fukushima K."/>
        </authorList>
    </citation>
    <scope>NUCLEOTIDE SEQUENCE</scope>
    <source>
        <strain evidence="6">TY812</strain>
    </source>
</reference>
<dbReference type="Pfam" id="PF00440">
    <property type="entry name" value="TetR_N"/>
    <property type="match status" value="1"/>
</dbReference>
<evidence type="ECO:0000256" key="3">
    <source>
        <dbReference type="ARBA" id="ARBA00023163"/>
    </source>
</evidence>
<dbReference type="InterPro" id="IPR009057">
    <property type="entry name" value="Homeodomain-like_sf"/>
</dbReference>
<dbReference type="GO" id="GO:0003700">
    <property type="term" value="F:DNA-binding transcription factor activity"/>
    <property type="evidence" value="ECO:0007669"/>
    <property type="project" value="TreeGrafter"/>
</dbReference>
<accession>A0A4R5WW22</accession>
<proteinExistence type="predicted"/>
<evidence type="ECO:0000256" key="4">
    <source>
        <dbReference type="PROSITE-ProRule" id="PRU00335"/>
    </source>
</evidence>
<protein>
    <submittedName>
        <fullName evidence="6">TetR/AcrR family transcriptional regulator</fullName>
    </submittedName>
</protein>
<dbReference type="AlphaFoldDB" id="A0A4R5WW22"/>
<dbReference type="RefSeq" id="WP_133434999.1">
    <property type="nucleotide sequence ID" value="NZ_JAUFSA010000001.1"/>
</dbReference>
<dbReference type="PROSITE" id="PS50977">
    <property type="entry name" value="HTH_TETR_2"/>
    <property type="match status" value="1"/>
</dbReference>
<dbReference type="PANTHER" id="PTHR30055">
    <property type="entry name" value="HTH-TYPE TRANSCRIPTIONAL REGULATOR RUTR"/>
    <property type="match status" value="1"/>
</dbReference>
<keyword evidence="2 4" id="KW-0238">DNA-binding</keyword>
<dbReference type="SUPFAM" id="SSF46689">
    <property type="entry name" value="Homeodomain-like"/>
    <property type="match status" value="1"/>
</dbReference>
<dbReference type="SUPFAM" id="SSF48498">
    <property type="entry name" value="Tetracyclin repressor-like, C-terminal domain"/>
    <property type="match status" value="1"/>
</dbReference>
<evidence type="ECO:0000313" key="7">
    <source>
        <dbReference type="Proteomes" id="UP001229081"/>
    </source>
</evidence>
<dbReference type="Gene3D" id="1.10.357.10">
    <property type="entry name" value="Tetracycline Repressor, domain 2"/>
    <property type="match status" value="1"/>
</dbReference>
<dbReference type="GO" id="GO:0000976">
    <property type="term" value="F:transcription cis-regulatory region binding"/>
    <property type="evidence" value="ECO:0007669"/>
    <property type="project" value="TreeGrafter"/>
</dbReference>
<keyword evidence="1" id="KW-0805">Transcription regulation</keyword>
<keyword evidence="3" id="KW-0804">Transcription</keyword>
<gene>
    <name evidence="6" type="ORF">QXL92_05020</name>
</gene>
<comment type="caution">
    <text evidence="6">The sequence shown here is derived from an EMBL/GenBank/DDBJ whole genome shotgun (WGS) entry which is preliminary data.</text>
</comment>
<dbReference type="InterPro" id="IPR001647">
    <property type="entry name" value="HTH_TetR"/>
</dbReference>
<organism evidence="6 7">
    <name type="scientific">Mycobacterium paragordonae</name>
    <dbReference type="NCBI Taxonomy" id="1389713"/>
    <lineage>
        <taxon>Bacteria</taxon>
        <taxon>Bacillati</taxon>
        <taxon>Actinomycetota</taxon>
        <taxon>Actinomycetes</taxon>
        <taxon>Mycobacteriales</taxon>
        <taxon>Mycobacteriaceae</taxon>
        <taxon>Mycobacterium</taxon>
    </lineage>
</organism>